<proteinExistence type="predicted"/>
<evidence type="ECO:0000313" key="1">
    <source>
        <dbReference type="EMBL" id="CAG7722082.1"/>
    </source>
</evidence>
<sequence length="69" mass="7938">AFGHWDVRKVTDQGTAKERQLRKYLQQMLARMIDSSQINSSDKEPVSEFNVLMDLEGYGYNQISSPKSN</sequence>
<dbReference type="Proteomes" id="UP000708208">
    <property type="component" value="Unassembled WGS sequence"/>
</dbReference>
<evidence type="ECO:0000313" key="2">
    <source>
        <dbReference type="Proteomes" id="UP000708208"/>
    </source>
</evidence>
<organism evidence="1 2">
    <name type="scientific">Allacma fusca</name>
    <dbReference type="NCBI Taxonomy" id="39272"/>
    <lineage>
        <taxon>Eukaryota</taxon>
        <taxon>Metazoa</taxon>
        <taxon>Ecdysozoa</taxon>
        <taxon>Arthropoda</taxon>
        <taxon>Hexapoda</taxon>
        <taxon>Collembola</taxon>
        <taxon>Symphypleona</taxon>
        <taxon>Sminthuridae</taxon>
        <taxon>Allacma</taxon>
    </lineage>
</organism>
<gene>
    <name evidence="1" type="ORF">AFUS01_LOCUS11255</name>
</gene>
<dbReference type="AlphaFoldDB" id="A0A8J2JNC7"/>
<dbReference type="OrthoDB" id="1434354at2759"/>
<dbReference type="EMBL" id="CAJVCH010086000">
    <property type="protein sequence ID" value="CAG7722082.1"/>
    <property type="molecule type" value="Genomic_DNA"/>
</dbReference>
<name>A0A8J2JNC7_9HEXA</name>
<protein>
    <submittedName>
        <fullName evidence="1">Uncharacterized protein</fullName>
    </submittedName>
</protein>
<reference evidence="1" key="1">
    <citation type="submission" date="2021-06" db="EMBL/GenBank/DDBJ databases">
        <authorList>
            <person name="Hodson N. C."/>
            <person name="Mongue J. A."/>
            <person name="Jaron S. K."/>
        </authorList>
    </citation>
    <scope>NUCLEOTIDE SEQUENCE</scope>
</reference>
<feature type="non-terminal residue" evidence="1">
    <location>
        <position position="1"/>
    </location>
</feature>
<comment type="caution">
    <text evidence="1">The sequence shown here is derived from an EMBL/GenBank/DDBJ whole genome shotgun (WGS) entry which is preliminary data.</text>
</comment>
<keyword evidence="2" id="KW-1185">Reference proteome</keyword>
<accession>A0A8J2JNC7</accession>